<evidence type="ECO:0000259" key="3">
    <source>
        <dbReference type="PROSITE" id="PS50158"/>
    </source>
</evidence>
<feature type="domain" description="CCHC-type" evidence="3">
    <location>
        <begin position="217"/>
        <end position="230"/>
    </location>
</feature>
<dbReference type="AlphaFoldDB" id="A0A6A3P7X6"/>
<protein>
    <recommendedName>
        <fullName evidence="3">CCHC-type domain-containing protein</fullName>
    </recommendedName>
</protein>
<dbReference type="Pfam" id="PF00098">
    <property type="entry name" value="zf-CCHC"/>
    <property type="match status" value="1"/>
</dbReference>
<evidence type="ECO:0000256" key="2">
    <source>
        <dbReference type="SAM" id="MobiDB-lite"/>
    </source>
</evidence>
<dbReference type="InterPro" id="IPR036875">
    <property type="entry name" value="Znf_CCHC_sf"/>
</dbReference>
<dbReference type="EMBL" id="QXFV01000144">
    <property type="protein sequence ID" value="KAE9048608.1"/>
    <property type="molecule type" value="Genomic_DNA"/>
</dbReference>
<feature type="region of interest" description="Disordered" evidence="2">
    <location>
        <begin position="326"/>
        <end position="347"/>
    </location>
</feature>
<dbReference type="Proteomes" id="UP000434957">
    <property type="component" value="Unassembled WGS sequence"/>
</dbReference>
<dbReference type="EMBL" id="QXFT01000509">
    <property type="protein sequence ID" value="KAE9342009.1"/>
    <property type="molecule type" value="Genomic_DNA"/>
</dbReference>
<evidence type="ECO:0000313" key="6">
    <source>
        <dbReference type="EMBL" id="KAE9342009.1"/>
    </source>
</evidence>
<dbReference type="Proteomes" id="UP000429607">
    <property type="component" value="Unassembled WGS sequence"/>
</dbReference>
<dbReference type="EMBL" id="QXFU01000171">
    <property type="protein sequence ID" value="KAE9041518.1"/>
    <property type="molecule type" value="Genomic_DNA"/>
</dbReference>
<organism evidence="5 7">
    <name type="scientific">Phytophthora rubi</name>
    <dbReference type="NCBI Taxonomy" id="129364"/>
    <lineage>
        <taxon>Eukaryota</taxon>
        <taxon>Sar</taxon>
        <taxon>Stramenopiles</taxon>
        <taxon>Oomycota</taxon>
        <taxon>Peronosporomycetes</taxon>
        <taxon>Peronosporales</taxon>
        <taxon>Peronosporaceae</taxon>
        <taxon>Phytophthora</taxon>
    </lineage>
</organism>
<feature type="compositionally biased region" description="Acidic residues" evidence="2">
    <location>
        <begin position="58"/>
        <end position="70"/>
    </location>
</feature>
<keyword evidence="1" id="KW-0862">Zinc</keyword>
<comment type="caution">
    <text evidence="5">The sequence shown here is derived from an EMBL/GenBank/DDBJ whole genome shotgun (WGS) entry which is preliminary data.</text>
</comment>
<keyword evidence="1" id="KW-0479">Metal-binding</keyword>
<dbReference type="SMART" id="SM00343">
    <property type="entry name" value="ZnF_C2HC"/>
    <property type="match status" value="2"/>
</dbReference>
<name>A0A6A3P7X6_9STRA</name>
<dbReference type="GO" id="GO:0003676">
    <property type="term" value="F:nucleic acid binding"/>
    <property type="evidence" value="ECO:0007669"/>
    <property type="project" value="InterPro"/>
</dbReference>
<reference evidence="7 9" key="1">
    <citation type="submission" date="2018-09" db="EMBL/GenBank/DDBJ databases">
        <title>Genomic investigation of the strawberry pathogen Phytophthora fragariae indicates pathogenicity is determined by transcriptional variation in three key races.</title>
        <authorList>
            <person name="Adams T.M."/>
            <person name="Armitage A.D."/>
            <person name="Sobczyk M.K."/>
            <person name="Bates H.J."/>
            <person name="Dunwell J.M."/>
            <person name="Nellist C.F."/>
            <person name="Harrison R.J."/>
        </authorList>
    </citation>
    <scope>NUCLEOTIDE SEQUENCE [LARGE SCALE GENOMIC DNA]</scope>
    <source>
        <strain evidence="5 7">SCRP249</strain>
        <strain evidence="4 9">SCRP324</strain>
        <strain evidence="6 8">SCRP333</strain>
    </source>
</reference>
<dbReference type="InterPro" id="IPR001878">
    <property type="entry name" value="Znf_CCHC"/>
</dbReference>
<dbReference type="SUPFAM" id="SSF57756">
    <property type="entry name" value="Retrovirus zinc finger-like domains"/>
    <property type="match status" value="1"/>
</dbReference>
<evidence type="ECO:0000313" key="8">
    <source>
        <dbReference type="Proteomes" id="UP000434957"/>
    </source>
</evidence>
<keyword evidence="1" id="KW-0863">Zinc-finger</keyword>
<evidence type="ECO:0000313" key="7">
    <source>
        <dbReference type="Proteomes" id="UP000429607"/>
    </source>
</evidence>
<evidence type="ECO:0000313" key="9">
    <source>
        <dbReference type="Proteomes" id="UP000435112"/>
    </source>
</evidence>
<feature type="region of interest" description="Disordered" evidence="2">
    <location>
        <begin position="267"/>
        <end position="303"/>
    </location>
</feature>
<dbReference type="PROSITE" id="PS50158">
    <property type="entry name" value="ZF_CCHC"/>
    <property type="match status" value="1"/>
</dbReference>
<gene>
    <name evidence="5" type="ORF">PR001_g3753</name>
    <name evidence="4" type="ORF">PR002_g4416</name>
    <name evidence="6" type="ORF">PR003_g9695</name>
</gene>
<sequence>MLSLSLLARAAAARKPTASRCVSIVSRSLGSNAAVVPAPRARFEAPYSRLFSTADGPKDDDSDDLQDDTQDQPINGEMSPLQRLMQHSQKFQLDQDLEDDAGHAQHEQDQDKDQDAQDDGPFARTWQSESPSSSKSSDSNRPSGRPAAAFRRDTFRRRGSSDRQWQLGRMAVNHLLEKDMDELDYDAELESVWGERELKQRKFHQQLRREQDRDHVCQNCGERGHRSRNCLVPLICSNCGNLGHSVHQCRFVRSPDSIDELVEREEHFQKKQKKTRTYRRKAANAAADPGVPRPEGMPMSDFNRRNDIMREELEAELEAYADILEKKDRIRKKEKKTQDRNATPSDK</sequence>
<evidence type="ECO:0000313" key="5">
    <source>
        <dbReference type="EMBL" id="KAE9048608.1"/>
    </source>
</evidence>
<feature type="compositionally biased region" description="Low complexity" evidence="2">
    <location>
        <begin position="128"/>
        <end position="149"/>
    </location>
</feature>
<dbReference type="Proteomes" id="UP000435112">
    <property type="component" value="Unassembled WGS sequence"/>
</dbReference>
<feature type="compositionally biased region" description="Basic residues" evidence="2">
    <location>
        <begin position="270"/>
        <end position="282"/>
    </location>
</feature>
<feature type="region of interest" description="Disordered" evidence="2">
    <location>
        <begin position="99"/>
        <end position="163"/>
    </location>
</feature>
<feature type="region of interest" description="Disordered" evidence="2">
    <location>
        <begin position="48"/>
        <end position="79"/>
    </location>
</feature>
<proteinExistence type="predicted"/>
<dbReference type="GO" id="GO:0008270">
    <property type="term" value="F:zinc ion binding"/>
    <property type="evidence" value="ECO:0007669"/>
    <property type="project" value="UniProtKB-KW"/>
</dbReference>
<dbReference type="OrthoDB" id="8026949at2759"/>
<evidence type="ECO:0000313" key="4">
    <source>
        <dbReference type="EMBL" id="KAE9041518.1"/>
    </source>
</evidence>
<keyword evidence="8" id="KW-1185">Reference proteome</keyword>
<evidence type="ECO:0000256" key="1">
    <source>
        <dbReference type="PROSITE-ProRule" id="PRU00047"/>
    </source>
</evidence>
<feature type="compositionally biased region" description="Basic and acidic residues" evidence="2">
    <location>
        <begin position="100"/>
        <end position="115"/>
    </location>
</feature>
<accession>A0A6A3P7X6</accession>
<dbReference type="Gene3D" id="4.10.60.10">
    <property type="entry name" value="Zinc finger, CCHC-type"/>
    <property type="match status" value="1"/>
</dbReference>